<keyword evidence="6" id="KW-1185">Reference proteome</keyword>
<dbReference type="eggNOG" id="COG4221">
    <property type="taxonomic scope" value="Bacteria"/>
</dbReference>
<organism evidence="5 6">
    <name type="scientific">Segniliparus rugosus (strain ATCC BAA-974 / DSM 45345 / CCUG 50838 / CIP 108380 / JCM 13579 / CDC 945)</name>
    <dbReference type="NCBI Taxonomy" id="679197"/>
    <lineage>
        <taxon>Bacteria</taxon>
        <taxon>Bacillati</taxon>
        <taxon>Actinomycetota</taxon>
        <taxon>Actinomycetes</taxon>
        <taxon>Mycobacteriales</taxon>
        <taxon>Segniliparaceae</taxon>
        <taxon>Segniliparus</taxon>
    </lineage>
</organism>
<dbReference type="SUPFAM" id="SSF51735">
    <property type="entry name" value="NAD(P)-binding Rossmann-fold domains"/>
    <property type="match status" value="1"/>
</dbReference>
<dbReference type="EMBL" id="ACZI02000001">
    <property type="protein sequence ID" value="EFV11727.1"/>
    <property type="molecule type" value="Genomic_DNA"/>
</dbReference>
<dbReference type="PRINTS" id="PR00081">
    <property type="entry name" value="GDHRDH"/>
</dbReference>
<dbReference type="InterPro" id="IPR036291">
    <property type="entry name" value="NAD(P)-bd_dom_sf"/>
</dbReference>
<dbReference type="Gene3D" id="3.40.50.720">
    <property type="entry name" value="NAD(P)-binding Rossmann-like Domain"/>
    <property type="match status" value="1"/>
</dbReference>
<accession>E5XVB4</accession>
<dbReference type="PROSITE" id="PS00061">
    <property type="entry name" value="ADH_SHORT"/>
    <property type="match status" value="1"/>
</dbReference>
<feature type="domain" description="Ketoreductase" evidence="4">
    <location>
        <begin position="9"/>
        <end position="193"/>
    </location>
</feature>
<dbReference type="PANTHER" id="PTHR43391">
    <property type="entry name" value="RETINOL DEHYDROGENASE-RELATED"/>
    <property type="match status" value="1"/>
</dbReference>
<evidence type="ECO:0000259" key="4">
    <source>
        <dbReference type="SMART" id="SM00822"/>
    </source>
</evidence>
<dbReference type="Pfam" id="PF00106">
    <property type="entry name" value="adh_short"/>
    <property type="match status" value="1"/>
</dbReference>
<dbReference type="CDD" id="cd05233">
    <property type="entry name" value="SDR_c"/>
    <property type="match status" value="1"/>
</dbReference>
<evidence type="ECO:0000256" key="3">
    <source>
        <dbReference type="RuleBase" id="RU000363"/>
    </source>
</evidence>
<dbReference type="GO" id="GO:0016491">
    <property type="term" value="F:oxidoreductase activity"/>
    <property type="evidence" value="ECO:0007669"/>
    <property type="project" value="UniProtKB-KW"/>
</dbReference>
<dbReference type="InterPro" id="IPR057326">
    <property type="entry name" value="KR_dom"/>
</dbReference>
<comment type="caution">
    <text evidence="5">The sequence shown here is derived from an EMBL/GenBank/DDBJ whole genome shotgun (WGS) entry which is preliminary data.</text>
</comment>
<evidence type="ECO:0000313" key="5">
    <source>
        <dbReference type="EMBL" id="EFV11727.1"/>
    </source>
</evidence>
<dbReference type="AlphaFoldDB" id="E5XVB4"/>
<comment type="similarity">
    <text evidence="1 3">Belongs to the short-chain dehydrogenases/reductases (SDR) family.</text>
</comment>
<dbReference type="OrthoDB" id="9775296at2"/>
<sequence length="284" mass="29407">MTSRHTIRTTVAITGGARGIGYATGRAFAKAGASVALGDIDGGRVEEAAAQLARETGGEVRGLPLDVTDRTSFAKFLDAAEAQLGQLGVVVNNAGIMPTGLFADEDDTMTDRMVAINLTGVLIGSKLAVRRFADRGGRIVNIASLAGVSTHRGVATYCATKHAVVGFSEALRKELAGSTTGVTVVLPGLVRTELSAGSGTPRWARPMSEVGPNDVASSVVGAVARGRDKVVVPRLLGGALGILDLLPSGLREWVEHAARLDTAFTAVDPAARELYHRRITGARG</sequence>
<dbReference type="HOGENOM" id="CLU_010194_2_1_11"/>
<dbReference type="RefSeq" id="WP_007472449.1">
    <property type="nucleotide sequence ID" value="NZ_KI391953.1"/>
</dbReference>
<evidence type="ECO:0000313" key="6">
    <source>
        <dbReference type="Proteomes" id="UP000004816"/>
    </source>
</evidence>
<dbReference type="PRINTS" id="PR00080">
    <property type="entry name" value="SDRFAMILY"/>
</dbReference>
<dbReference type="PANTHER" id="PTHR43391:SF12">
    <property type="entry name" value="OXIDOREDUCTASE EPHD-RELATED"/>
    <property type="match status" value="1"/>
</dbReference>
<dbReference type="InterPro" id="IPR002347">
    <property type="entry name" value="SDR_fam"/>
</dbReference>
<dbReference type="Proteomes" id="UP000004816">
    <property type="component" value="Unassembled WGS sequence"/>
</dbReference>
<keyword evidence="2" id="KW-0560">Oxidoreductase</keyword>
<evidence type="ECO:0000256" key="1">
    <source>
        <dbReference type="ARBA" id="ARBA00006484"/>
    </source>
</evidence>
<dbReference type="STRING" id="679197.HMPREF9336_03436"/>
<name>E5XVB4_SEGRC</name>
<protein>
    <recommendedName>
        <fullName evidence="4">Ketoreductase domain-containing protein</fullName>
    </recommendedName>
</protein>
<dbReference type="SMART" id="SM00822">
    <property type="entry name" value="PKS_KR"/>
    <property type="match status" value="1"/>
</dbReference>
<dbReference type="NCBIfam" id="NF005878">
    <property type="entry name" value="PRK07825.1"/>
    <property type="match status" value="1"/>
</dbReference>
<gene>
    <name evidence="5" type="ORF">HMPREF9336_03436</name>
</gene>
<proteinExistence type="inferred from homology"/>
<evidence type="ECO:0000256" key="2">
    <source>
        <dbReference type="ARBA" id="ARBA00023002"/>
    </source>
</evidence>
<reference evidence="5 6" key="1">
    <citation type="journal article" date="2011" name="Stand. Genomic Sci.">
        <title>High quality draft genome sequence of Segniliparus rugosus CDC 945(T)= (ATCC BAA-974(T)).</title>
        <authorList>
            <person name="Earl A.M."/>
            <person name="Desjardins C.A."/>
            <person name="Fitzgerald M.G."/>
            <person name="Arachchi H.M."/>
            <person name="Zeng Q."/>
            <person name="Mehta T."/>
            <person name="Griggs A."/>
            <person name="Birren B.W."/>
            <person name="Toney N.C."/>
            <person name="Carr J."/>
            <person name="Posey J."/>
            <person name="Butler W.R."/>
        </authorList>
    </citation>
    <scope>NUCLEOTIDE SEQUENCE [LARGE SCALE GENOMIC DNA]</scope>
    <source>
        <strain evidence="6">ATCC BAA-974 / DSM 45345 / CCUG 50838 / CIP 108380 / JCM 13579 / CDC 945</strain>
    </source>
</reference>
<dbReference type="InterPro" id="IPR020904">
    <property type="entry name" value="Sc_DH/Rdtase_CS"/>
</dbReference>